<accession>A0A183UYS2</accession>
<reference evidence="4" key="1">
    <citation type="submission" date="2016-06" db="UniProtKB">
        <authorList>
            <consortium name="WormBaseParasite"/>
        </authorList>
    </citation>
    <scope>IDENTIFICATION</scope>
</reference>
<proteinExistence type="predicted"/>
<evidence type="ECO:0000313" key="4">
    <source>
        <dbReference type="WBParaSite" id="TCNE_0001364201-mRNA-1"/>
    </source>
</evidence>
<feature type="region of interest" description="Disordered" evidence="1">
    <location>
        <begin position="1"/>
        <end position="23"/>
    </location>
</feature>
<dbReference type="WBParaSite" id="TCNE_0001364201-mRNA-1">
    <property type="protein sequence ID" value="TCNE_0001364201-mRNA-1"/>
    <property type="gene ID" value="TCNE_0001364201"/>
</dbReference>
<reference evidence="2 3" key="2">
    <citation type="submission" date="2018-11" db="EMBL/GenBank/DDBJ databases">
        <authorList>
            <consortium name="Pathogen Informatics"/>
        </authorList>
    </citation>
    <scope>NUCLEOTIDE SEQUENCE [LARGE SCALE GENOMIC DNA]</scope>
</reference>
<name>A0A183UYS2_TOXCA</name>
<organism evidence="3 4">
    <name type="scientific">Toxocara canis</name>
    <name type="common">Canine roundworm</name>
    <dbReference type="NCBI Taxonomy" id="6265"/>
    <lineage>
        <taxon>Eukaryota</taxon>
        <taxon>Metazoa</taxon>
        <taxon>Ecdysozoa</taxon>
        <taxon>Nematoda</taxon>
        <taxon>Chromadorea</taxon>
        <taxon>Rhabditida</taxon>
        <taxon>Spirurina</taxon>
        <taxon>Ascaridomorpha</taxon>
        <taxon>Ascaridoidea</taxon>
        <taxon>Toxocaridae</taxon>
        <taxon>Toxocara</taxon>
    </lineage>
</organism>
<dbReference type="Proteomes" id="UP000050794">
    <property type="component" value="Unassembled WGS sequence"/>
</dbReference>
<protein>
    <submittedName>
        <fullName evidence="2 4">Uncharacterized protein</fullName>
    </submittedName>
</protein>
<gene>
    <name evidence="2" type="ORF">TCNE_LOCUS13642</name>
</gene>
<keyword evidence="3" id="KW-1185">Reference proteome</keyword>
<evidence type="ECO:0000313" key="2">
    <source>
        <dbReference type="EMBL" id="VDM44963.1"/>
    </source>
</evidence>
<dbReference type="AlphaFoldDB" id="A0A183UYS2"/>
<evidence type="ECO:0000313" key="3">
    <source>
        <dbReference type="Proteomes" id="UP000050794"/>
    </source>
</evidence>
<dbReference type="EMBL" id="UYWY01021824">
    <property type="protein sequence ID" value="VDM44963.1"/>
    <property type="molecule type" value="Genomic_DNA"/>
</dbReference>
<sequence length="282" mass="32085">MNRPPTCGVRSQENMLDQSDEPVPAETLMDDEGVTDNFEHHEASFFSERDGHCEQPNSSACFGLADCAEFADGVPAEWLMSDVEGSVVGRSDISPTTDQSPKALKRRERLKAAKRRMKEAKMRFLSEFFNGQSELHKAGEHSKKDIREGRDDPSQRALCMASRRIANSRQVYKRFESVGKEKRISRCRSMQNLVTGASIDEKHNRTALTDIFASVCSLRYYPLNGSITCRGTKEWEPTLITFTDLIIHRKASLMLTAKESWEWRLEVEDDEAKMLMHALVFV</sequence>
<evidence type="ECO:0000256" key="1">
    <source>
        <dbReference type="SAM" id="MobiDB-lite"/>
    </source>
</evidence>